<dbReference type="Gene3D" id="3.90.550.10">
    <property type="entry name" value="Spore Coat Polysaccharide Biosynthesis Protein SpsA, Chain A"/>
    <property type="match status" value="1"/>
</dbReference>
<dbReference type="PANTHER" id="PTHR22572">
    <property type="entry name" value="SUGAR-1-PHOSPHATE GUANYL TRANSFERASE"/>
    <property type="match status" value="1"/>
</dbReference>
<protein>
    <submittedName>
        <fullName evidence="2">Glucose-1-phosphate adenylyltransferase</fullName>
    </submittedName>
</protein>
<keyword evidence="3" id="KW-1185">Reference proteome</keyword>
<dbReference type="RefSeq" id="WP_188679412.1">
    <property type="nucleotide sequence ID" value="NZ_BMNY01000001.1"/>
</dbReference>
<dbReference type="Pfam" id="PF00483">
    <property type="entry name" value="NTP_transferase"/>
    <property type="match status" value="1"/>
</dbReference>
<dbReference type="CDD" id="cd04181">
    <property type="entry name" value="NTP_transferase"/>
    <property type="match status" value="1"/>
</dbReference>
<reference evidence="2" key="2">
    <citation type="submission" date="2022-09" db="EMBL/GenBank/DDBJ databases">
        <authorList>
            <person name="Sun Q."/>
            <person name="Ohkuma M."/>
        </authorList>
    </citation>
    <scope>NUCLEOTIDE SEQUENCE</scope>
    <source>
        <strain evidence="2">JCM 13583</strain>
    </source>
</reference>
<feature type="domain" description="Nucleotidyl transferase" evidence="1">
    <location>
        <begin position="3"/>
        <end position="224"/>
    </location>
</feature>
<dbReference type="InterPro" id="IPR005835">
    <property type="entry name" value="NTP_transferase_dom"/>
</dbReference>
<dbReference type="EMBL" id="BMNY01000001">
    <property type="protein sequence ID" value="GGM66688.1"/>
    <property type="molecule type" value="Genomic_DNA"/>
</dbReference>
<name>A0AA37BPG7_9ARCH</name>
<evidence type="ECO:0000313" key="3">
    <source>
        <dbReference type="Proteomes" id="UP000632195"/>
    </source>
</evidence>
<dbReference type="InterPro" id="IPR029044">
    <property type="entry name" value="Nucleotide-diphossugar_trans"/>
</dbReference>
<dbReference type="InterPro" id="IPR050486">
    <property type="entry name" value="Mannose-1P_guanyltransferase"/>
</dbReference>
<evidence type="ECO:0000259" key="1">
    <source>
        <dbReference type="Pfam" id="PF00483"/>
    </source>
</evidence>
<dbReference type="Proteomes" id="UP000632195">
    <property type="component" value="Unassembled WGS sequence"/>
</dbReference>
<comment type="caution">
    <text evidence="2">The sequence shown here is derived from an EMBL/GenBank/DDBJ whole genome shotgun (WGS) entry which is preliminary data.</text>
</comment>
<dbReference type="GO" id="GO:0016779">
    <property type="term" value="F:nucleotidyltransferase activity"/>
    <property type="evidence" value="ECO:0007669"/>
    <property type="project" value="UniProtKB-KW"/>
</dbReference>
<keyword evidence="2" id="KW-0808">Transferase</keyword>
<reference evidence="2" key="1">
    <citation type="journal article" date="2014" name="Int. J. Syst. Evol. Microbiol.">
        <title>Complete genome sequence of Corynebacterium casei LMG S-19264T (=DSM 44701T), isolated from a smear-ripened cheese.</title>
        <authorList>
            <consortium name="US DOE Joint Genome Institute (JGI-PGF)"/>
            <person name="Walter F."/>
            <person name="Albersmeier A."/>
            <person name="Kalinowski J."/>
            <person name="Ruckert C."/>
        </authorList>
    </citation>
    <scope>NUCLEOTIDE SEQUENCE</scope>
    <source>
        <strain evidence="2">JCM 13583</strain>
    </source>
</reference>
<proteinExistence type="predicted"/>
<accession>A0AA37BPG7</accession>
<sequence>MIGAILAGGYGKRLKPLTDEIPKALVPIKEGYTIMDRQLFDFRVMGIEEVYILSGYLGQKIEERYGDEYMGLKMRYLREERPMGTLFSLRNLISHVRDDIVLRNGDTITDMNMKRFLEYAANSNYQLLMFVVKMKSPYGIVETLGDQVLNFVEKPFLNHFINAGFYYIKREALDIFFEDYHGKDLETTVFPRMARRKMVGAYTEDTLWMGIDSEKDLEQIREEYSNREDMEWGYRKVIFSDGRRTVSEVFVRTGERASVDDGESILRIISGLAEVNGKAVHTGDVILEEGKAEITAYEDTKVEVICTR</sequence>
<dbReference type="AlphaFoldDB" id="A0AA37BPG7"/>
<organism evidence="2 3">
    <name type="scientific">Thermogymnomonas acidicola</name>
    <dbReference type="NCBI Taxonomy" id="399579"/>
    <lineage>
        <taxon>Archaea</taxon>
        <taxon>Methanobacteriati</taxon>
        <taxon>Thermoplasmatota</taxon>
        <taxon>Thermoplasmata</taxon>
        <taxon>Thermoplasmatales</taxon>
        <taxon>Thermogymnomonas</taxon>
    </lineage>
</organism>
<keyword evidence="2" id="KW-0548">Nucleotidyltransferase</keyword>
<evidence type="ECO:0000313" key="2">
    <source>
        <dbReference type="EMBL" id="GGM66688.1"/>
    </source>
</evidence>
<gene>
    <name evidence="2" type="ORF">GCM10007108_01090</name>
</gene>
<dbReference type="SUPFAM" id="SSF53448">
    <property type="entry name" value="Nucleotide-diphospho-sugar transferases"/>
    <property type="match status" value="1"/>
</dbReference>